<accession>A0A6J7F7U5</accession>
<feature type="transmembrane region" description="Helical" evidence="6">
    <location>
        <begin position="153"/>
        <end position="175"/>
    </location>
</feature>
<sequence length="186" mass="19792">MTSAVSSNSFLQVDLVLLILRLVVGPTIFWHGYNKMFRGGKIAGTARWFSSMGMRPNGTVHAYSASLTEMGCGVLLLVGLLTPLAAAGVMSVMVVAGWTVHRHAFLITKEGLEYVLLLATLCFAVGSLGGGKWSLDRVFGLSDHVGYFLGREWLGMAITVVVGVGAGTLLLLACYRPPAKEAESNS</sequence>
<evidence type="ECO:0000313" key="7">
    <source>
        <dbReference type="EMBL" id="CAB4762418.1"/>
    </source>
</evidence>
<reference evidence="8" key="1">
    <citation type="submission" date="2020-05" db="EMBL/GenBank/DDBJ databases">
        <authorList>
            <person name="Chiriac C."/>
            <person name="Salcher M."/>
            <person name="Ghai R."/>
            <person name="Kavagutti S V."/>
        </authorList>
    </citation>
    <scope>NUCLEOTIDE SEQUENCE</scope>
</reference>
<dbReference type="EMBL" id="CAFBMG010000004">
    <property type="protein sequence ID" value="CAB4889030.1"/>
    <property type="molecule type" value="Genomic_DNA"/>
</dbReference>
<evidence type="ECO:0000256" key="3">
    <source>
        <dbReference type="ARBA" id="ARBA00022692"/>
    </source>
</evidence>
<keyword evidence="3 6" id="KW-0812">Transmembrane</keyword>
<evidence type="ECO:0000256" key="6">
    <source>
        <dbReference type="SAM" id="Phobius"/>
    </source>
</evidence>
<name>A0A6J7F7U5_9ZZZZ</name>
<keyword evidence="5 6" id="KW-0472">Membrane</keyword>
<evidence type="ECO:0000256" key="5">
    <source>
        <dbReference type="ARBA" id="ARBA00023136"/>
    </source>
</evidence>
<comment type="subcellular location">
    <subcellularLocation>
        <location evidence="1">Cell membrane</location>
        <topology evidence="1">Multi-pass membrane protein</topology>
    </subcellularLocation>
</comment>
<feature type="transmembrane region" description="Helical" evidence="6">
    <location>
        <begin position="12"/>
        <end position="33"/>
    </location>
</feature>
<dbReference type="PANTHER" id="PTHR33452:SF1">
    <property type="entry name" value="INNER MEMBRANE PROTEIN YPHA-RELATED"/>
    <property type="match status" value="1"/>
</dbReference>
<evidence type="ECO:0000256" key="2">
    <source>
        <dbReference type="ARBA" id="ARBA00022475"/>
    </source>
</evidence>
<evidence type="ECO:0000256" key="4">
    <source>
        <dbReference type="ARBA" id="ARBA00022989"/>
    </source>
</evidence>
<dbReference type="InterPro" id="IPR051907">
    <property type="entry name" value="DoxX-like_oxidoreductase"/>
</dbReference>
<protein>
    <submittedName>
        <fullName evidence="8">Unannotated protein</fullName>
    </submittedName>
</protein>
<feature type="transmembrane region" description="Helical" evidence="6">
    <location>
        <begin position="74"/>
        <end position="100"/>
    </location>
</feature>
<evidence type="ECO:0000256" key="1">
    <source>
        <dbReference type="ARBA" id="ARBA00004651"/>
    </source>
</evidence>
<dbReference type="PANTHER" id="PTHR33452">
    <property type="entry name" value="OXIDOREDUCTASE CATD-RELATED"/>
    <property type="match status" value="1"/>
</dbReference>
<dbReference type="InterPro" id="IPR032808">
    <property type="entry name" value="DoxX"/>
</dbReference>
<organism evidence="8">
    <name type="scientific">freshwater metagenome</name>
    <dbReference type="NCBI Taxonomy" id="449393"/>
    <lineage>
        <taxon>unclassified sequences</taxon>
        <taxon>metagenomes</taxon>
        <taxon>ecological metagenomes</taxon>
    </lineage>
</organism>
<dbReference type="AlphaFoldDB" id="A0A6J7F7U5"/>
<evidence type="ECO:0000313" key="8">
    <source>
        <dbReference type="EMBL" id="CAB4889030.1"/>
    </source>
</evidence>
<dbReference type="Pfam" id="PF07681">
    <property type="entry name" value="DoxX"/>
    <property type="match status" value="1"/>
</dbReference>
<keyword evidence="2" id="KW-1003">Cell membrane</keyword>
<proteinExistence type="predicted"/>
<dbReference type="GO" id="GO:0005886">
    <property type="term" value="C:plasma membrane"/>
    <property type="evidence" value="ECO:0007669"/>
    <property type="project" value="UniProtKB-SubCell"/>
</dbReference>
<gene>
    <name evidence="7" type="ORF">UFOPK2766_02295</name>
    <name evidence="8" type="ORF">UFOPK3519_00087</name>
</gene>
<feature type="transmembrane region" description="Helical" evidence="6">
    <location>
        <begin position="112"/>
        <end position="133"/>
    </location>
</feature>
<keyword evidence="4 6" id="KW-1133">Transmembrane helix</keyword>
<dbReference type="EMBL" id="CAEZYU010000172">
    <property type="protein sequence ID" value="CAB4762418.1"/>
    <property type="molecule type" value="Genomic_DNA"/>
</dbReference>